<dbReference type="PANTHER" id="PTHR46554">
    <property type="entry name" value="MEDIATOR OF RNA POLYMERASE II TRANSCRIPTION SUBUNIT 26A-RELATED"/>
    <property type="match status" value="1"/>
</dbReference>
<comment type="subcellular location">
    <subcellularLocation>
        <location evidence="1 3">Nucleus</location>
    </subcellularLocation>
</comment>
<dbReference type="PANTHER" id="PTHR46554:SF2">
    <property type="entry name" value="TFIIS N-TERMINAL DOMAIN-CONTAINING PROTEIN"/>
    <property type="match status" value="1"/>
</dbReference>
<keyword evidence="2 3" id="KW-0539">Nucleus</keyword>
<dbReference type="AlphaFoldDB" id="A0AAW1GKX6"/>
<evidence type="ECO:0000256" key="4">
    <source>
        <dbReference type="SAM" id="MobiDB-lite"/>
    </source>
</evidence>
<organism evidence="6 7">
    <name type="scientific">Saponaria officinalis</name>
    <name type="common">Common soapwort</name>
    <name type="synonym">Lychnis saponaria</name>
    <dbReference type="NCBI Taxonomy" id="3572"/>
    <lineage>
        <taxon>Eukaryota</taxon>
        <taxon>Viridiplantae</taxon>
        <taxon>Streptophyta</taxon>
        <taxon>Embryophyta</taxon>
        <taxon>Tracheophyta</taxon>
        <taxon>Spermatophyta</taxon>
        <taxon>Magnoliopsida</taxon>
        <taxon>eudicotyledons</taxon>
        <taxon>Gunneridae</taxon>
        <taxon>Pentapetalae</taxon>
        <taxon>Caryophyllales</taxon>
        <taxon>Caryophyllaceae</taxon>
        <taxon>Caryophylleae</taxon>
        <taxon>Saponaria</taxon>
    </lineage>
</organism>
<keyword evidence="7" id="KW-1185">Reference proteome</keyword>
<dbReference type="EMBL" id="JBDFQZ010000014">
    <property type="protein sequence ID" value="KAK9664446.1"/>
    <property type="molecule type" value="Genomic_DNA"/>
</dbReference>
<evidence type="ECO:0000259" key="5">
    <source>
        <dbReference type="PROSITE" id="PS51319"/>
    </source>
</evidence>
<feature type="compositionally biased region" description="Basic residues" evidence="4">
    <location>
        <begin position="469"/>
        <end position="481"/>
    </location>
</feature>
<dbReference type="Gene3D" id="1.20.930.10">
    <property type="entry name" value="Conserved domain common to transcription factors TFIIS, elongin A, CRSP70"/>
    <property type="match status" value="1"/>
</dbReference>
<feature type="domain" description="TFIIS N-terminal" evidence="5">
    <location>
        <begin position="190"/>
        <end position="265"/>
    </location>
</feature>
<dbReference type="SUPFAM" id="SSF47676">
    <property type="entry name" value="Conserved domain common to transcription factors TFIIS, elongin A, CRSP70"/>
    <property type="match status" value="1"/>
</dbReference>
<dbReference type="Pfam" id="PF08711">
    <property type="entry name" value="Med26"/>
    <property type="match status" value="1"/>
</dbReference>
<dbReference type="GO" id="GO:0005634">
    <property type="term" value="C:nucleus"/>
    <property type="evidence" value="ECO:0007669"/>
    <property type="project" value="UniProtKB-SubCell"/>
</dbReference>
<feature type="region of interest" description="Disordered" evidence="4">
    <location>
        <begin position="460"/>
        <end position="481"/>
    </location>
</feature>
<dbReference type="CDD" id="cd00183">
    <property type="entry name" value="TFIIS_I"/>
    <property type="match status" value="1"/>
</dbReference>
<dbReference type="Proteomes" id="UP001443914">
    <property type="component" value="Unassembled WGS sequence"/>
</dbReference>
<dbReference type="InterPro" id="IPR035441">
    <property type="entry name" value="TFIIS/LEDGF_dom_sf"/>
</dbReference>
<feature type="compositionally biased region" description="Basic and acidic residues" evidence="4">
    <location>
        <begin position="123"/>
        <end position="136"/>
    </location>
</feature>
<evidence type="ECO:0000256" key="2">
    <source>
        <dbReference type="ARBA" id="ARBA00023242"/>
    </source>
</evidence>
<evidence type="ECO:0000256" key="1">
    <source>
        <dbReference type="ARBA" id="ARBA00004123"/>
    </source>
</evidence>
<accession>A0AAW1GKX6</accession>
<evidence type="ECO:0000313" key="7">
    <source>
        <dbReference type="Proteomes" id="UP001443914"/>
    </source>
</evidence>
<sequence length="481" mass="54886">MGSKSGGCNSSTRVDNINNININNNDIKIDKKLDDWRKYFRKSNAEIFDIIEHAIMVAAIDSPSKFRVKKTGIAELLFSCRLTQCPSCHHHDHDHHGHDHDGMVKNNQFDDCGSKDVEIDDNHDDHDHDDDNHDHDDGDDDDDDDDVDIGGDEGGEMELIDSNVDPSSNVSYGDVEALNDLIEQEKELINEVLRIKDILYNSQDESESMLFESLRRLQLMHLTFNILQETEIGKAVSHIKRHNSKDIRHLARSLIAEWKSIVDQWVKSTQELAEGGTPDSINPSTVDEEEGLPSPPMDEGVFFSTQTMDFNQFFDGMDDDGNPRNCGEFNKNRDSGRKPSSIKPDAPRRRDDPPKETTPVSKDNRVQQMKNRYPVPKPSMPSNVKISKDLKSKPNLENPVVQRRPAPQPQKPRISNEGSVQEKLEAAKRKLHERYQQAENAKRQRTIQVMEIQDLPKQGLVNKNPYSKFGHHNRHWANGRK</sequence>
<dbReference type="InterPro" id="IPR017923">
    <property type="entry name" value="TFIIS_N"/>
</dbReference>
<feature type="region of interest" description="Disordered" evidence="4">
    <location>
        <begin position="109"/>
        <end position="169"/>
    </location>
</feature>
<proteinExistence type="predicted"/>
<protein>
    <recommendedName>
        <fullName evidence="5">TFIIS N-terminal domain-containing protein</fullName>
    </recommendedName>
</protein>
<evidence type="ECO:0000256" key="3">
    <source>
        <dbReference type="PROSITE-ProRule" id="PRU00649"/>
    </source>
</evidence>
<dbReference type="InterPro" id="IPR003617">
    <property type="entry name" value="TFIIS/CRSP70_N_sub"/>
</dbReference>
<name>A0AAW1GKX6_SAPOF</name>
<feature type="region of interest" description="Disordered" evidence="4">
    <location>
        <begin position="271"/>
        <end position="425"/>
    </location>
</feature>
<feature type="compositionally biased region" description="Polar residues" evidence="4">
    <location>
        <begin position="358"/>
        <end position="370"/>
    </location>
</feature>
<reference evidence="6" key="1">
    <citation type="submission" date="2024-03" db="EMBL/GenBank/DDBJ databases">
        <title>WGS assembly of Saponaria officinalis var. Norfolk2.</title>
        <authorList>
            <person name="Jenkins J."/>
            <person name="Shu S."/>
            <person name="Grimwood J."/>
            <person name="Barry K."/>
            <person name="Goodstein D."/>
            <person name="Schmutz J."/>
            <person name="Leebens-Mack J."/>
            <person name="Osbourn A."/>
        </authorList>
    </citation>
    <scope>NUCLEOTIDE SEQUENCE [LARGE SCALE GENOMIC DNA]</scope>
    <source>
        <strain evidence="6">JIC</strain>
    </source>
</reference>
<dbReference type="SMART" id="SM00509">
    <property type="entry name" value="TFS2N"/>
    <property type="match status" value="1"/>
</dbReference>
<evidence type="ECO:0000313" key="6">
    <source>
        <dbReference type="EMBL" id="KAK9664446.1"/>
    </source>
</evidence>
<feature type="compositionally biased region" description="Basic and acidic residues" evidence="4">
    <location>
        <begin position="345"/>
        <end position="355"/>
    </location>
</feature>
<gene>
    <name evidence="6" type="ORF">RND81_14G042600</name>
</gene>
<comment type="caution">
    <text evidence="6">The sequence shown here is derived from an EMBL/GenBank/DDBJ whole genome shotgun (WGS) entry which is preliminary data.</text>
</comment>
<dbReference type="PROSITE" id="PS51319">
    <property type="entry name" value="TFIIS_N"/>
    <property type="match status" value="1"/>
</dbReference>
<feature type="compositionally biased region" description="Acidic residues" evidence="4">
    <location>
        <begin position="137"/>
        <end position="159"/>
    </location>
</feature>